<gene>
    <name evidence="1" type="primary">hutG</name>
    <name evidence="1" type="ORF">H0A68_13800</name>
</gene>
<dbReference type="GO" id="GO:0050129">
    <property type="term" value="F:N-formylglutamate deformylase activity"/>
    <property type="evidence" value="ECO:0007669"/>
    <property type="project" value="UniProtKB-EC"/>
</dbReference>
<dbReference type="InterPro" id="IPR007709">
    <property type="entry name" value="N-FG_amidohydro"/>
</dbReference>
<dbReference type="NCBIfam" id="TIGR02017">
    <property type="entry name" value="hutG_amidohyd"/>
    <property type="match status" value="1"/>
</dbReference>
<dbReference type="InterPro" id="IPR010247">
    <property type="entry name" value="HutG_amidohyd"/>
</dbReference>
<dbReference type="EMBL" id="JACCEW010000004">
    <property type="protein sequence ID" value="NYT37956.1"/>
    <property type="molecule type" value="Genomic_DNA"/>
</dbReference>
<keyword evidence="2" id="KW-1185">Reference proteome</keyword>
<reference evidence="1 2" key="1">
    <citation type="submission" date="2020-07" db="EMBL/GenBank/DDBJ databases">
        <title>Taxonomic revisions and descriptions of new bacterial species based on genomic comparisons in the high-G+C-content subgroup of the family Alcaligenaceae.</title>
        <authorList>
            <person name="Szabo A."/>
            <person name="Felfoldi T."/>
        </authorList>
    </citation>
    <scope>NUCLEOTIDE SEQUENCE [LARGE SCALE GENOMIC DNA]</scope>
    <source>
        <strain evidence="1 2">DSM 25264</strain>
    </source>
</reference>
<organism evidence="1 2">
    <name type="scientific">Allopusillimonas soli</name>
    <dbReference type="NCBI Taxonomy" id="659016"/>
    <lineage>
        <taxon>Bacteria</taxon>
        <taxon>Pseudomonadati</taxon>
        <taxon>Pseudomonadota</taxon>
        <taxon>Betaproteobacteria</taxon>
        <taxon>Burkholderiales</taxon>
        <taxon>Alcaligenaceae</taxon>
        <taxon>Allopusillimonas</taxon>
    </lineage>
</organism>
<accession>A0A853FJ26</accession>
<protein>
    <submittedName>
        <fullName evidence="1">N-formylglutamate deformylase</fullName>
        <ecNumber evidence="1">3.5.1.68</ecNumber>
    </submittedName>
</protein>
<dbReference type="SUPFAM" id="SSF53187">
    <property type="entry name" value="Zn-dependent exopeptidases"/>
    <property type="match status" value="1"/>
</dbReference>
<comment type="caution">
    <text evidence="1">The sequence shown here is derived from an EMBL/GenBank/DDBJ whole genome shotgun (WGS) entry which is preliminary data.</text>
</comment>
<evidence type="ECO:0000313" key="1">
    <source>
        <dbReference type="EMBL" id="NYT37956.1"/>
    </source>
</evidence>
<dbReference type="EC" id="3.5.1.68" evidence="1"/>
<keyword evidence="1" id="KW-0378">Hydrolase</keyword>
<dbReference type="AlphaFoldDB" id="A0A853FJ26"/>
<dbReference type="Pfam" id="PF05013">
    <property type="entry name" value="FGase"/>
    <property type="match status" value="1"/>
</dbReference>
<dbReference type="Gene3D" id="3.40.630.40">
    <property type="entry name" value="Zn-dependent exopeptidases"/>
    <property type="match status" value="1"/>
</dbReference>
<dbReference type="OrthoDB" id="8716700at2"/>
<dbReference type="Proteomes" id="UP000580517">
    <property type="component" value="Unassembled WGS sequence"/>
</dbReference>
<dbReference type="RefSeq" id="WP_129969906.1">
    <property type="nucleotide sequence ID" value="NZ_JACCEW010000004.1"/>
</dbReference>
<evidence type="ECO:0000313" key="2">
    <source>
        <dbReference type="Proteomes" id="UP000580517"/>
    </source>
</evidence>
<sequence>MTESQDASIFSLACGSAPLLISIPHLGTRIPDDIAATMTEVARHADDTDWHLDRLYSFAAGMGASILTPIHSRYVIDLNRPPDDINLYPGRNTTGLLPTDTFDEAPLYREGCMPDEQEKARRRSLYWEPYHQALAQEIERIRAQHGYVLLWEAHSIRSQVPRLFEGRLPDFNFGTADGASALPGVIEKISADINARGQFSAVANGRFKGGYITRRYGDPGHGIHAIQLEMAQLTYMSESRPYAYRTEQATQAAHVVRKAIDYALSEIGAQYAR</sequence>
<name>A0A853FJ26_9BURK</name>
<proteinExistence type="predicted"/>